<dbReference type="KEGG" id="cdet:87938505"/>
<feature type="region of interest" description="Disordered" evidence="6">
    <location>
        <begin position="263"/>
        <end position="306"/>
    </location>
</feature>
<dbReference type="Pfam" id="PF20684">
    <property type="entry name" value="Fung_rhodopsin"/>
    <property type="match status" value="1"/>
</dbReference>
<evidence type="ECO:0000256" key="6">
    <source>
        <dbReference type="SAM" id="MobiDB-lite"/>
    </source>
</evidence>
<dbReference type="PANTHER" id="PTHR33048">
    <property type="entry name" value="PTH11-LIKE INTEGRAL MEMBRANE PROTEIN (AFU_ORTHOLOGUE AFUA_5G11245)"/>
    <property type="match status" value="1"/>
</dbReference>
<evidence type="ECO:0000256" key="7">
    <source>
        <dbReference type="SAM" id="Phobius"/>
    </source>
</evidence>
<keyword evidence="2 7" id="KW-0812">Transmembrane</keyword>
<feature type="transmembrane region" description="Helical" evidence="7">
    <location>
        <begin position="189"/>
        <end position="210"/>
    </location>
</feature>
<feature type="transmembrane region" description="Helical" evidence="7">
    <location>
        <begin position="222"/>
        <end position="246"/>
    </location>
</feature>
<feature type="transmembrane region" description="Helical" evidence="7">
    <location>
        <begin position="44"/>
        <end position="64"/>
    </location>
</feature>
<accession>A0AAX4I1X5</accession>
<feature type="transmembrane region" description="Helical" evidence="7">
    <location>
        <begin position="109"/>
        <end position="129"/>
    </location>
</feature>
<evidence type="ECO:0000256" key="2">
    <source>
        <dbReference type="ARBA" id="ARBA00022692"/>
    </source>
</evidence>
<evidence type="ECO:0000259" key="8">
    <source>
        <dbReference type="Pfam" id="PF20684"/>
    </source>
</evidence>
<keyword evidence="4 7" id="KW-0472">Membrane</keyword>
<evidence type="ECO:0000256" key="3">
    <source>
        <dbReference type="ARBA" id="ARBA00022989"/>
    </source>
</evidence>
<dbReference type="GO" id="GO:0016020">
    <property type="term" value="C:membrane"/>
    <property type="evidence" value="ECO:0007669"/>
    <property type="project" value="UniProtKB-SubCell"/>
</dbReference>
<evidence type="ECO:0000256" key="4">
    <source>
        <dbReference type="ARBA" id="ARBA00023136"/>
    </source>
</evidence>
<dbReference type="Proteomes" id="UP001322277">
    <property type="component" value="Chromosome 1"/>
</dbReference>
<reference evidence="10" key="1">
    <citation type="journal article" date="2023" name="bioRxiv">
        <title>Complete genome of the Medicago anthracnose fungus, Colletotrichum destructivum, reveals a mini-chromosome-like region within a core chromosome.</title>
        <authorList>
            <person name="Lapalu N."/>
            <person name="Simon A."/>
            <person name="Lu A."/>
            <person name="Plaumann P.-L."/>
            <person name="Amselem J."/>
            <person name="Pigne S."/>
            <person name="Auger A."/>
            <person name="Koch C."/>
            <person name="Dallery J.-F."/>
            <person name="O'Connell R.J."/>
        </authorList>
    </citation>
    <scope>NUCLEOTIDE SEQUENCE [LARGE SCALE GENOMIC DNA]</scope>
    <source>
        <strain evidence="10">CBS 520.97</strain>
    </source>
</reference>
<dbReference type="EMBL" id="CP137305">
    <property type="protein sequence ID" value="WQF76988.1"/>
    <property type="molecule type" value="Genomic_DNA"/>
</dbReference>
<sequence length="306" mass="33056">MDLQPSLLSAIYLSFSLGGAINILTMSVRLAIGFFKKRYEWDDYLMLPACVCSLGAQVILIVMIPSGLSYWQLSDVVELLILLSHSLTKLSLVGLYLRTFPFGWPRRIQWAMFAAISAYTITIAGLLAHRASVSTSVTPTSINELNFDALLLPIAATGAGIITDLSLIILAITTILGLRANPKLQLKPILAFSSPIIATTSSSVRLYFLFDLPGSVDTAKTAATAILILFIEANLTIVCGNFPAIIELTRRIKDKTSGWINTATSRNRGSVSDRWEEGSSHEMKGPEASGDASSQRGILTSGSLDV</sequence>
<protein>
    <recommendedName>
        <fullName evidence="8">Rhodopsin domain-containing protein</fullName>
    </recommendedName>
</protein>
<keyword evidence="10" id="KW-1185">Reference proteome</keyword>
<comment type="similarity">
    <text evidence="5">Belongs to the SAT4 family.</text>
</comment>
<feature type="transmembrane region" description="Helical" evidence="7">
    <location>
        <begin position="149"/>
        <end position="177"/>
    </location>
</feature>
<dbReference type="GeneID" id="87938505"/>
<organism evidence="9 10">
    <name type="scientific">Colletotrichum destructivum</name>
    <dbReference type="NCBI Taxonomy" id="34406"/>
    <lineage>
        <taxon>Eukaryota</taxon>
        <taxon>Fungi</taxon>
        <taxon>Dikarya</taxon>
        <taxon>Ascomycota</taxon>
        <taxon>Pezizomycotina</taxon>
        <taxon>Sordariomycetes</taxon>
        <taxon>Hypocreomycetidae</taxon>
        <taxon>Glomerellales</taxon>
        <taxon>Glomerellaceae</taxon>
        <taxon>Colletotrichum</taxon>
        <taxon>Colletotrichum destructivum species complex</taxon>
    </lineage>
</organism>
<feature type="compositionally biased region" description="Polar residues" evidence="6">
    <location>
        <begin position="291"/>
        <end position="306"/>
    </location>
</feature>
<evidence type="ECO:0000313" key="10">
    <source>
        <dbReference type="Proteomes" id="UP001322277"/>
    </source>
</evidence>
<dbReference type="InterPro" id="IPR049326">
    <property type="entry name" value="Rhodopsin_dom_fungi"/>
</dbReference>
<feature type="transmembrane region" description="Helical" evidence="7">
    <location>
        <begin position="12"/>
        <end position="32"/>
    </location>
</feature>
<feature type="domain" description="Rhodopsin" evidence="8">
    <location>
        <begin position="29"/>
        <end position="250"/>
    </location>
</feature>
<evidence type="ECO:0000256" key="1">
    <source>
        <dbReference type="ARBA" id="ARBA00004141"/>
    </source>
</evidence>
<evidence type="ECO:0000313" key="9">
    <source>
        <dbReference type="EMBL" id="WQF76988.1"/>
    </source>
</evidence>
<gene>
    <name evidence="9" type="ORF">CDEST_02002</name>
</gene>
<evidence type="ECO:0000256" key="5">
    <source>
        <dbReference type="ARBA" id="ARBA00038359"/>
    </source>
</evidence>
<feature type="compositionally biased region" description="Basic and acidic residues" evidence="6">
    <location>
        <begin position="271"/>
        <end position="285"/>
    </location>
</feature>
<dbReference type="AlphaFoldDB" id="A0AAX4I1X5"/>
<dbReference type="PANTHER" id="PTHR33048:SF47">
    <property type="entry name" value="INTEGRAL MEMBRANE PROTEIN-RELATED"/>
    <property type="match status" value="1"/>
</dbReference>
<dbReference type="RefSeq" id="XP_062774212.1">
    <property type="nucleotide sequence ID" value="XM_062918161.1"/>
</dbReference>
<comment type="subcellular location">
    <subcellularLocation>
        <location evidence="1">Membrane</location>
        <topology evidence="1">Multi-pass membrane protein</topology>
    </subcellularLocation>
</comment>
<keyword evidence="3 7" id="KW-1133">Transmembrane helix</keyword>
<name>A0AAX4I1X5_9PEZI</name>
<feature type="transmembrane region" description="Helical" evidence="7">
    <location>
        <begin position="76"/>
        <end position="97"/>
    </location>
</feature>
<dbReference type="InterPro" id="IPR052337">
    <property type="entry name" value="SAT4-like"/>
</dbReference>
<proteinExistence type="inferred from homology"/>